<feature type="region of interest" description="Disordered" evidence="1">
    <location>
        <begin position="155"/>
        <end position="187"/>
    </location>
</feature>
<accession>A0AAD1XAB5</accession>
<protein>
    <submittedName>
        <fullName evidence="2">Uncharacterized protein</fullName>
    </submittedName>
</protein>
<feature type="region of interest" description="Disordered" evidence="1">
    <location>
        <begin position="1"/>
        <end position="23"/>
    </location>
</feature>
<feature type="compositionally biased region" description="Basic residues" evidence="1">
    <location>
        <begin position="166"/>
        <end position="178"/>
    </location>
</feature>
<name>A0AAD1XAB5_EUPCR</name>
<dbReference type="Proteomes" id="UP001295684">
    <property type="component" value="Unassembled WGS sequence"/>
</dbReference>
<proteinExistence type="predicted"/>
<reference evidence="2" key="1">
    <citation type="submission" date="2023-07" db="EMBL/GenBank/DDBJ databases">
        <authorList>
            <consortium name="AG Swart"/>
            <person name="Singh M."/>
            <person name="Singh A."/>
            <person name="Seah K."/>
            <person name="Emmerich C."/>
        </authorList>
    </citation>
    <scope>NUCLEOTIDE SEQUENCE</scope>
    <source>
        <strain evidence="2">DP1</strain>
    </source>
</reference>
<gene>
    <name evidence="2" type="ORF">ECRASSUSDP1_LOCUS8170</name>
</gene>
<organism evidence="2 3">
    <name type="scientific">Euplotes crassus</name>
    <dbReference type="NCBI Taxonomy" id="5936"/>
    <lineage>
        <taxon>Eukaryota</taxon>
        <taxon>Sar</taxon>
        <taxon>Alveolata</taxon>
        <taxon>Ciliophora</taxon>
        <taxon>Intramacronucleata</taxon>
        <taxon>Spirotrichea</taxon>
        <taxon>Hypotrichia</taxon>
        <taxon>Euplotida</taxon>
        <taxon>Euplotidae</taxon>
        <taxon>Moneuplotes</taxon>
    </lineage>
</organism>
<keyword evidence="3" id="KW-1185">Reference proteome</keyword>
<sequence>MKCERQRNNSVKKSGNKNITINPSNRESIMKGFNYEVALESAKKSSTNEYHSKTVEFNINIFNKKAKKDVYKNSKKFKAQTLKKMSDCKIFFPSKGLIGKVESKYKEKPQFVIIPKEKYLRMQSGTNFDNTTTLRSSPFMRKSRKNAMNNYKSNRSLINYSSPPRQPKKKLFQSRRLRKSTDYRRPRISANTSSCMLKPSKFKNLSRPRTGILKKRKALEPLVRYKASKMPKAKFKKPYIRVNASIEYPTETSMNIQAFRKKSLKSTNKMEERSWIDELHTHSRININNI</sequence>
<dbReference type="AlphaFoldDB" id="A0AAD1XAB5"/>
<dbReference type="EMBL" id="CAMPGE010007979">
    <property type="protein sequence ID" value="CAI2366895.1"/>
    <property type="molecule type" value="Genomic_DNA"/>
</dbReference>
<feature type="compositionally biased region" description="Polar residues" evidence="1">
    <location>
        <begin position="8"/>
        <end position="23"/>
    </location>
</feature>
<evidence type="ECO:0000313" key="2">
    <source>
        <dbReference type="EMBL" id="CAI2366895.1"/>
    </source>
</evidence>
<evidence type="ECO:0000256" key="1">
    <source>
        <dbReference type="SAM" id="MobiDB-lite"/>
    </source>
</evidence>
<evidence type="ECO:0000313" key="3">
    <source>
        <dbReference type="Proteomes" id="UP001295684"/>
    </source>
</evidence>
<comment type="caution">
    <text evidence="2">The sequence shown here is derived from an EMBL/GenBank/DDBJ whole genome shotgun (WGS) entry which is preliminary data.</text>
</comment>